<reference evidence="2 4" key="2">
    <citation type="journal article" date="2019" name="Nat. Med.">
        <title>A library of human gut bacterial isolates paired with longitudinal multiomics data enables mechanistic microbiome research.</title>
        <authorList>
            <person name="Poyet M."/>
            <person name="Groussin M."/>
            <person name="Gibbons S.M."/>
            <person name="Avila-Pacheco J."/>
            <person name="Jiang X."/>
            <person name="Kearney S.M."/>
            <person name="Perrotta A.R."/>
            <person name="Berdy B."/>
            <person name="Zhao S."/>
            <person name="Lieberman T.D."/>
            <person name="Swanson P.K."/>
            <person name="Smith M."/>
            <person name="Roesemann S."/>
            <person name="Alexander J.E."/>
            <person name="Rich S.A."/>
            <person name="Livny J."/>
            <person name="Vlamakis H."/>
            <person name="Clish C."/>
            <person name="Bullock K."/>
            <person name="Deik A."/>
            <person name="Scott J."/>
            <person name="Pierce K.A."/>
            <person name="Xavier R.J."/>
            <person name="Alm E.J."/>
        </authorList>
    </citation>
    <scope>NUCLEOTIDE SEQUENCE [LARGE SCALE GENOMIC DNA]</scope>
    <source>
        <strain evidence="2 4">BIOML-A32</strain>
    </source>
</reference>
<dbReference type="Proteomes" id="UP000441358">
    <property type="component" value="Unassembled WGS sequence"/>
</dbReference>
<evidence type="ECO:0000313" key="4">
    <source>
        <dbReference type="Proteomes" id="UP000441358"/>
    </source>
</evidence>
<sequence length="135" mass="15479">MKKSNRVFIALIGTLYIVPALTFGVAQFTSEKCLTGFTQKFQIIQIDNPELKAENIKVDTRTASEFPRAQILEAKDRSLLYYEGKKRYLPEVSRHDSLLLVSGARDAGQDKNLTLHIRINNIQKIRLNGEEIWTR</sequence>
<evidence type="ECO:0000313" key="1">
    <source>
        <dbReference type="EMBL" id="CUM77060.1"/>
    </source>
</evidence>
<dbReference type="RefSeq" id="WP_036630436.1">
    <property type="nucleotide sequence ID" value="NZ_CP103128.1"/>
</dbReference>
<dbReference type="EMBL" id="CYXP01000001">
    <property type="protein sequence ID" value="CUM77060.1"/>
    <property type="molecule type" value="Genomic_DNA"/>
</dbReference>
<accession>A0A173RGG6</accession>
<proteinExistence type="predicted"/>
<name>A0A173RGG6_PARDI</name>
<gene>
    <name evidence="1" type="ORF">ERS852429_00489</name>
    <name evidence="2" type="ORF">GKD66_02330</name>
</gene>
<evidence type="ECO:0000313" key="3">
    <source>
        <dbReference type="Proteomes" id="UP000095591"/>
    </source>
</evidence>
<dbReference type="Proteomes" id="UP000095591">
    <property type="component" value="Unassembled WGS sequence"/>
</dbReference>
<protein>
    <submittedName>
        <fullName evidence="1">Uncharacterized protein</fullName>
    </submittedName>
</protein>
<reference evidence="1 3" key="1">
    <citation type="submission" date="2015-09" db="EMBL/GenBank/DDBJ databases">
        <authorList>
            <consortium name="Pathogen Informatics"/>
        </authorList>
    </citation>
    <scope>NUCLEOTIDE SEQUENCE [LARGE SCALE GENOMIC DNA]</scope>
    <source>
        <strain evidence="1 3">2789STDY5608872</strain>
    </source>
</reference>
<dbReference type="AlphaFoldDB" id="A0A173RGG6"/>
<organism evidence="1 3">
    <name type="scientific">Parabacteroides distasonis</name>
    <dbReference type="NCBI Taxonomy" id="823"/>
    <lineage>
        <taxon>Bacteria</taxon>
        <taxon>Pseudomonadati</taxon>
        <taxon>Bacteroidota</taxon>
        <taxon>Bacteroidia</taxon>
        <taxon>Bacteroidales</taxon>
        <taxon>Tannerellaceae</taxon>
        <taxon>Parabacteroides</taxon>
    </lineage>
</organism>
<dbReference type="EMBL" id="WKMC01000001">
    <property type="protein sequence ID" value="MRZ49096.1"/>
    <property type="molecule type" value="Genomic_DNA"/>
</dbReference>
<evidence type="ECO:0000313" key="2">
    <source>
        <dbReference type="EMBL" id="MRZ49096.1"/>
    </source>
</evidence>